<name>S7Q3F3_GLOTA</name>
<dbReference type="AlphaFoldDB" id="S7Q3F3"/>
<dbReference type="Proteomes" id="UP000030669">
    <property type="component" value="Unassembled WGS sequence"/>
</dbReference>
<gene>
    <name evidence="2" type="ORF">GLOTRDRAFT_100463</name>
</gene>
<organism evidence="2 3">
    <name type="scientific">Gloeophyllum trabeum (strain ATCC 11539 / FP-39264 / Madison 617)</name>
    <name type="common">Brown rot fungus</name>
    <dbReference type="NCBI Taxonomy" id="670483"/>
    <lineage>
        <taxon>Eukaryota</taxon>
        <taxon>Fungi</taxon>
        <taxon>Dikarya</taxon>
        <taxon>Basidiomycota</taxon>
        <taxon>Agaricomycotina</taxon>
        <taxon>Agaricomycetes</taxon>
        <taxon>Gloeophyllales</taxon>
        <taxon>Gloeophyllaceae</taxon>
        <taxon>Gloeophyllum</taxon>
    </lineage>
</organism>
<feature type="non-terminal residue" evidence="2">
    <location>
        <position position="62"/>
    </location>
</feature>
<protein>
    <submittedName>
        <fullName evidence="2">Uncharacterized protein</fullName>
    </submittedName>
</protein>
<dbReference type="RefSeq" id="XP_007867422.1">
    <property type="nucleotide sequence ID" value="XM_007869231.1"/>
</dbReference>
<evidence type="ECO:0000313" key="3">
    <source>
        <dbReference type="Proteomes" id="UP000030669"/>
    </source>
</evidence>
<evidence type="ECO:0000313" key="2">
    <source>
        <dbReference type="EMBL" id="EPQ54082.1"/>
    </source>
</evidence>
<keyword evidence="3" id="KW-1185">Reference proteome</keyword>
<proteinExistence type="predicted"/>
<accession>S7Q3F3</accession>
<dbReference type="GeneID" id="19298371"/>
<feature type="region of interest" description="Disordered" evidence="1">
    <location>
        <begin position="42"/>
        <end position="62"/>
    </location>
</feature>
<feature type="compositionally biased region" description="Pro residues" evidence="1">
    <location>
        <begin position="52"/>
        <end position="62"/>
    </location>
</feature>
<dbReference type="HOGENOM" id="CLU_2910283_0_0_1"/>
<dbReference type="EMBL" id="KB469304">
    <property type="protein sequence ID" value="EPQ54082.1"/>
    <property type="molecule type" value="Genomic_DNA"/>
</dbReference>
<reference evidence="2 3" key="1">
    <citation type="journal article" date="2012" name="Science">
        <title>The Paleozoic origin of enzymatic lignin decomposition reconstructed from 31 fungal genomes.</title>
        <authorList>
            <person name="Floudas D."/>
            <person name="Binder M."/>
            <person name="Riley R."/>
            <person name="Barry K."/>
            <person name="Blanchette R.A."/>
            <person name="Henrissat B."/>
            <person name="Martinez A.T."/>
            <person name="Otillar R."/>
            <person name="Spatafora J.W."/>
            <person name="Yadav J.S."/>
            <person name="Aerts A."/>
            <person name="Benoit I."/>
            <person name="Boyd A."/>
            <person name="Carlson A."/>
            <person name="Copeland A."/>
            <person name="Coutinho P.M."/>
            <person name="de Vries R.P."/>
            <person name="Ferreira P."/>
            <person name="Findley K."/>
            <person name="Foster B."/>
            <person name="Gaskell J."/>
            <person name="Glotzer D."/>
            <person name="Gorecki P."/>
            <person name="Heitman J."/>
            <person name="Hesse C."/>
            <person name="Hori C."/>
            <person name="Igarashi K."/>
            <person name="Jurgens J.A."/>
            <person name="Kallen N."/>
            <person name="Kersten P."/>
            <person name="Kohler A."/>
            <person name="Kuees U."/>
            <person name="Kumar T.K.A."/>
            <person name="Kuo A."/>
            <person name="LaButti K."/>
            <person name="Larrondo L.F."/>
            <person name="Lindquist E."/>
            <person name="Ling A."/>
            <person name="Lombard V."/>
            <person name="Lucas S."/>
            <person name="Lundell T."/>
            <person name="Martin R."/>
            <person name="McLaughlin D.J."/>
            <person name="Morgenstern I."/>
            <person name="Morin E."/>
            <person name="Murat C."/>
            <person name="Nagy L.G."/>
            <person name="Nolan M."/>
            <person name="Ohm R.A."/>
            <person name="Patyshakuliyeva A."/>
            <person name="Rokas A."/>
            <person name="Ruiz-Duenas F.J."/>
            <person name="Sabat G."/>
            <person name="Salamov A."/>
            <person name="Samejima M."/>
            <person name="Schmutz J."/>
            <person name="Slot J.C."/>
            <person name="St John F."/>
            <person name="Stenlid J."/>
            <person name="Sun H."/>
            <person name="Sun S."/>
            <person name="Syed K."/>
            <person name="Tsang A."/>
            <person name="Wiebenga A."/>
            <person name="Young D."/>
            <person name="Pisabarro A."/>
            <person name="Eastwood D.C."/>
            <person name="Martin F."/>
            <person name="Cullen D."/>
            <person name="Grigoriev I.V."/>
            <person name="Hibbett D.S."/>
        </authorList>
    </citation>
    <scope>NUCLEOTIDE SEQUENCE [LARGE SCALE GENOMIC DNA]</scope>
    <source>
        <strain evidence="2 3">ATCC 11539</strain>
    </source>
</reference>
<sequence length="62" mass="6641">MQRSFDRYISISRLGYGAVDCPCAQITRGSLNATTNQSLRRLIGKTGSDGPPGTPPPVDCRS</sequence>
<dbReference type="KEGG" id="gtr:GLOTRDRAFT_100463"/>
<evidence type="ECO:0000256" key="1">
    <source>
        <dbReference type="SAM" id="MobiDB-lite"/>
    </source>
</evidence>